<dbReference type="EMBL" id="GBHO01018625">
    <property type="protein sequence ID" value="JAG24979.1"/>
    <property type="molecule type" value="Transcribed_RNA"/>
</dbReference>
<protein>
    <submittedName>
        <fullName evidence="2">GRR1-like protein 1</fullName>
    </submittedName>
</protein>
<sequence>GHKQERVFSKIVEGGLGMSDSEIRLPPEILETILGYLDAEEVVKYSAVNYSWYTTSRRLLKRKFNMVLRRWPDTLPHTVQDACLAGDLSMKLNPFDKLTHLRTLKLWYDDPGLLPDDFLKHVFNCCDKLNRLEILNVSNIGKRILECILEQCKAGLRLRISTVQSESSSYEILNLLEEYQELFEEIVIEFENSKTVIGWHPIYSSKSTFRLKNPALSVTLTSPGLYQLECPQFCNIKTLKLEKCSSLDENVLLLLSQLYLESFSIDSFSARASIWISSFKTGFLVLKSFSSTNNQIITDDTIHALCDKNLERLTLDFRKCPSEATSTPHLYKLQNLVYLKIITNKLGTNEYLEGIKHYWNNMRTLEIEECTVGSDDSNRIIEALKSCVASKQNITFKHKINCTKFQDNSVCNKTD</sequence>
<dbReference type="SUPFAM" id="SSF81383">
    <property type="entry name" value="F-box domain"/>
    <property type="match status" value="1"/>
</dbReference>
<evidence type="ECO:0000259" key="1">
    <source>
        <dbReference type="PROSITE" id="PS50181"/>
    </source>
</evidence>
<dbReference type="InterPro" id="IPR036047">
    <property type="entry name" value="F-box-like_dom_sf"/>
</dbReference>
<dbReference type="Pfam" id="PF12937">
    <property type="entry name" value="F-box-like"/>
    <property type="match status" value="1"/>
</dbReference>
<feature type="domain" description="F-box" evidence="1">
    <location>
        <begin position="19"/>
        <end position="67"/>
    </location>
</feature>
<feature type="non-terminal residue" evidence="2">
    <location>
        <position position="1"/>
    </location>
</feature>
<dbReference type="AlphaFoldDB" id="A0A0A9XYJ5"/>
<name>A0A0A9XYJ5_LYGHE</name>
<proteinExistence type="predicted"/>
<organism evidence="2">
    <name type="scientific">Lygus hesperus</name>
    <name type="common">Western plant bug</name>
    <dbReference type="NCBI Taxonomy" id="30085"/>
    <lineage>
        <taxon>Eukaryota</taxon>
        <taxon>Metazoa</taxon>
        <taxon>Ecdysozoa</taxon>
        <taxon>Arthropoda</taxon>
        <taxon>Hexapoda</taxon>
        <taxon>Insecta</taxon>
        <taxon>Pterygota</taxon>
        <taxon>Neoptera</taxon>
        <taxon>Paraneoptera</taxon>
        <taxon>Hemiptera</taxon>
        <taxon>Heteroptera</taxon>
        <taxon>Panheteroptera</taxon>
        <taxon>Cimicomorpha</taxon>
        <taxon>Miridae</taxon>
        <taxon>Mirini</taxon>
        <taxon>Lygus</taxon>
    </lineage>
</organism>
<gene>
    <name evidence="2" type="primary">GRH1</name>
    <name evidence="2" type="ORF">CM83_101325</name>
</gene>
<evidence type="ECO:0000313" key="2">
    <source>
        <dbReference type="EMBL" id="JAG24979.1"/>
    </source>
</evidence>
<reference evidence="2" key="1">
    <citation type="journal article" date="2014" name="PLoS ONE">
        <title>Transcriptome-Based Identification of ABC Transporters in the Western Tarnished Plant Bug Lygus hesperus.</title>
        <authorList>
            <person name="Hull J.J."/>
            <person name="Chaney K."/>
            <person name="Geib S.M."/>
            <person name="Fabrick J.A."/>
            <person name="Brent C.S."/>
            <person name="Walsh D."/>
            <person name="Lavine L.C."/>
        </authorList>
    </citation>
    <scope>NUCLEOTIDE SEQUENCE</scope>
</reference>
<dbReference type="SUPFAM" id="SSF52047">
    <property type="entry name" value="RNI-like"/>
    <property type="match status" value="1"/>
</dbReference>
<dbReference type="PROSITE" id="PS50181">
    <property type="entry name" value="FBOX"/>
    <property type="match status" value="1"/>
</dbReference>
<dbReference type="InterPro" id="IPR032675">
    <property type="entry name" value="LRR_dom_sf"/>
</dbReference>
<reference evidence="2" key="2">
    <citation type="submission" date="2014-07" db="EMBL/GenBank/DDBJ databases">
        <authorList>
            <person name="Hull J."/>
        </authorList>
    </citation>
    <scope>NUCLEOTIDE SEQUENCE</scope>
</reference>
<accession>A0A0A9XYJ5</accession>
<dbReference type="Gene3D" id="3.80.10.10">
    <property type="entry name" value="Ribonuclease Inhibitor"/>
    <property type="match status" value="2"/>
</dbReference>
<dbReference type="InterPro" id="IPR001810">
    <property type="entry name" value="F-box_dom"/>
</dbReference>
<dbReference type="CDD" id="cd09917">
    <property type="entry name" value="F-box_SF"/>
    <property type="match status" value="1"/>
</dbReference>